<dbReference type="EMBL" id="FUXX01000002">
    <property type="protein sequence ID" value="SKA57185.1"/>
    <property type="molecule type" value="Genomic_DNA"/>
</dbReference>
<evidence type="ECO:0000259" key="8">
    <source>
        <dbReference type="Pfam" id="PF01694"/>
    </source>
</evidence>
<keyword evidence="11" id="KW-1185">Reference proteome</keyword>
<reference evidence="11" key="1">
    <citation type="submission" date="2017-02" db="EMBL/GenBank/DDBJ databases">
        <authorList>
            <person name="Varghese N."/>
            <person name="Submissions S."/>
        </authorList>
    </citation>
    <scope>NUCLEOTIDE SEQUENCE [LARGE SCALE GENOMIC DNA]</scope>
    <source>
        <strain evidence="11">DSM 3072</strain>
    </source>
</reference>
<dbReference type="Pfam" id="PF12122">
    <property type="entry name" value="Rhomboid_N"/>
    <property type="match status" value="1"/>
</dbReference>
<comment type="subcellular location">
    <subcellularLocation>
        <location evidence="1">Membrane</location>
        <topology evidence="1">Multi-pass membrane protein</topology>
    </subcellularLocation>
</comment>
<evidence type="ECO:0000313" key="10">
    <source>
        <dbReference type="EMBL" id="SKA57185.1"/>
    </source>
</evidence>
<keyword evidence="5 7" id="KW-1133">Transmembrane helix</keyword>
<evidence type="ECO:0000256" key="7">
    <source>
        <dbReference type="SAM" id="Phobius"/>
    </source>
</evidence>
<feature type="domain" description="Peptidase S54 GlpG peptidase N-terminal" evidence="9">
    <location>
        <begin position="22"/>
        <end position="87"/>
    </location>
</feature>
<dbReference type="PANTHER" id="PTHR43731:SF14">
    <property type="entry name" value="PRESENILIN-ASSOCIATED RHOMBOID-LIKE PROTEIN, MITOCHONDRIAL"/>
    <property type="match status" value="1"/>
</dbReference>
<feature type="domain" description="Peptidase S54 rhomboid" evidence="8">
    <location>
        <begin position="146"/>
        <end position="283"/>
    </location>
</feature>
<dbReference type="Gene3D" id="1.20.1540.10">
    <property type="entry name" value="Rhomboid-like"/>
    <property type="match status" value="1"/>
</dbReference>
<evidence type="ECO:0000259" key="9">
    <source>
        <dbReference type="Pfam" id="PF12122"/>
    </source>
</evidence>
<feature type="transmembrane region" description="Helical" evidence="7">
    <location>
        <begin position="154"/>
        <end position="174"/>
    </location>
</feature>
<dbReference type="InterPro" id="IPR022732">
    <property type="entry name" value="Peptidase_S54_GlpG_N"/>
</dbReference>
<proteinExistence type="inferred from homology"/>
<feature type="transmembrane region" description="Helical" evidence="7">
    <location>
        <begin position="186"/>
        <end position="204"/>
    </location>
</feature>
<keyword evidence="6 7" id="KW-0472">Membrane</keyword>
<protein>
    <submittedName>
        <fullName evidence="10">GlpG protein</fullName>
    </submittedName>
</protein>
<feature type="transmembrane region" description="Helical" evidence="7">
    <location>
        <begin position="210"/>
        <end position="229"/>
    </location>
</feature>
<dbReference type="InterPro" id="IPR050925">
    <property type="entry name" value="Rhomboid_protease_S54"/>
</dbReference>
<dbReference type="Proteomes" id="UP000242432">
    <property type="component" value="Unassembled WGS sequence"/>
</dbReference>
<evidence type="ECO:0000256" key="3">
    <source>
        <dbReference type="ARBA" id="ARBA00022692"/>
    </source>
</evidence>
<dbReference type="InterPro" id="IPR022764">
    <property type="entry name" value="Peptidase_S54_rhomboid_dom"/>
</dbReference>
<keyword evidence="4" id="KW-0378">Hydrolase</keyword>
<dbReference type="PANTHER" id="PTHR43731">
    <property type="entry name" value="RHOMBOID PROTEASE"/>
    <property type="match status" value="1"/>
</dbReference>
<dbReference type="InterPro" id="IPR035952">
    <property type="entry name" value="Rhomboid-like_sf"/>
</dbReference>
<organism evidence="10 11">
    <name type="scientific">Succinivibrio dextrinosolvens DSM 3072</name>
    <dbReference type="NCBI Taxonomy" id="1123324"/>
    <lineage>
        <taxon>Bacteria</taxon>
        <taxon>Pseudomonadati</taxon>
        <taxon>Pseudomonadota</taxon>
        <taxon>Gammaproteobacteria</taxon>
        <taxon>Aeromonadales</taxon>
        <taxon>Succinivibrionaceae</taxon>
        <taxon>Succinivibrio</taxon>
    </lineage>
</organism>
<evidence type="ECO:0000313" key="11">
    <source>
        <dbReference type="Proteomes" id="UP000242432"/>
    </source>
</evidence>
<dbReference type="STRING" id="83771.SAMN02910357_00745"/>
<feature type="transmembrane region" description="Helical" evidence="7">
    <location>
        <begin position="250"/>
        <end position="280"/>
    </location>
</feature>
<dbReference type="AlphaFoldDB" id="A0A1T4UX18"/>
<keyword evidence="3 7" id="KW-0812">Transmembrane</keyword>
<evidence type="ECO:0000256" key="6">
    <source>
        <dbReference type="ARBA" id="ARBA00023136"/>
    </source>
</evidence>
<dbReference type="SUPFAM" id="SSF144091">
    <property type="entry name" value="Rhomboid-like"/>
    <property type="match status" value="1"/>
</dbReference>
<sequence>MAEFEIVDDFTYEVCLLPREKALGFVDHLNSIGIKAKLKESYSGHYGVFVTNELDMARAKREVLRFAGSPFDSSFTKASWEKGKTVRNVKEIKSSLYLPMSFDITSLTTIVELICIALYAVSLFNEDWVIQTFALSRQEVFSSITDYYRLLTPAFVHFGFMHIAFNLVMFEALGRPIEKTFGKSKLFSLIISIALLSNVLQYCFMTDNYGYFGGLSGVVYGIIGYCGVLSKREDLPESFMIPRGLLTVSIVFILLGFLFSGIANLCHLCGVVIGILWGFYDLKKKNLF</sequence>
<dbReference type="GO" id="GO:0004252">
    <property type="term" value="F:serine-type endopeptidase activity"/>
    <property type="evidence" value="ECO:0007669"/>
    <property type="project" value="InterPro"/>
</dbReference>
<dbReference type="GO" id="GO:0016020">
    <property type="term" value="C:membrane"/>
    <property type="evidence" value="ECO:0007669"/>
    <property type="project" value="UniProtKB-SubCell"/>
</dbReference>
<accession>A0A1T4UX18</accession>
<name>A0A1T4UX18_9GAMM</name>
<evidence type="ECO:0000256" key="2">
    <source>
        <dbReference type="ARBA" id="ARBA00009045"/>
    </source>
</evidence>
<comment type="similarity">
    <text evidence="2">Belongs to the peptidase S54 family.</text>
</comment>
<dbReference type="Pfam" id="PF01694">
    <property type="entry name" value="Rhomboid"/>
    <property type="match status" value="1"/>
</dbReference>
<gene>
    <name evidence="10" type="ORF">SAMN02745213_00153</name>
</gene>
<evidence type="ECO:0000256" key="4">
    <source>
        <dbReference type="ARBA" id="ARBA00022801"/>
    </source>
</evidence>
<evidence type="ECO:0000256" key="1">
    <source>
        <dbReference type="ARBA" id="ARBA00004141"/>
    </source>
</evidence>
<evidence type="ECO:0000256" key="5">
    <source>
        <dbReference type="ARBA" id="ARBA00022989"/>
    </source>
</evidence>
<dbReference type="RefSeq" id="WP_078927797.1">
    <property type="nucleotide sequence ID" value="NZ_FUXX01000002.1"/>
</dbReference>